<organism evidence="3 4">
    <name type="scientific">Frankia alni (strain DSM 45986 / CECT 9034 / ACN14a)</name>
    <dbReference type="NCBI Taxonomy" id="326424"/>
    <lineage>
        <taxon>Bacteria</taxon>
        <taxon>Bacillati</taxon>
        <taxon>Actinomycetota</taxon>
        <taxon>Actinomycetes</taxon>
        <taxon>Frankiales</taxon>
        <taxon>Frankiaceae</taxon>
        <taxon>Frankia</taxon>
    </lineage>
</organism>
<dbReference type="AlphaFoldDB" id="Q0RHY2"/>
<proteinExistence type="predicted"/>
<dbReference type="SUPFAM" id="SSF51730">
    <property type="entry name" value="FAD-linked oxidoreductase"/>
    <property type="match status" value="1"/>
</dbReference>
<evidence type="ECO:0000313" key="3">
    <source>
        <dbReference type="EMBL" id="CAJ62891.1"/>
    </source>
</evidence>
<evidence type="ECO:0000256" key="2">
    <source>
        <dbReference type="SAM" id="MobiDB-lite"/>
    </source>
</evidence>
<accession>Q0RHY2</accession>
<keyword evidence="1" id="KW-0560">Oxidoreductase</keyword>
<dbReference type="KEGG" id="fal:FRAAL4249"/>
<evidence type="ECO:0000313" key="4">
    <source>
        <dbReference type="Proteomes" id="UP000000657"/>
    </source>
</evidence>
<dbReference type="HOGENOM" id="CLU_860022_0_0_11"/>
<sequence length="320" mass="31657">MSPAVPASDAPDAASRPALSAPARPAPARAAAAAAFVAAAAVRPVIVADLPAAALSADSLRACGAQLAPVADACLIGDHGDARVQFPPSYRARLLTDAGVPVWAGINCRDRNRVAIEGEIAACVDAGVTGLHCVTGDHPALGHRADAVGVFELDSVDVVGLARDRGALVSVAHAPAAPPVSRRTSRLLAKADAGAEVVFVDHCGGPAAVGDAVAELRAAGFGGLALACVPVVTSAATATVVASFAGGRLPAGYLEEIMAADDPHAAGTRAATKLAGRLLDLPGVDGINLSGGAQPGHEPAAARATAEIARRIVGTRARTS</sequence>
<feature type="region of interest" description="Disordered" evidence="2">
    <location>
        <begin position="1"/>
        <end position="21"/>
    </location>
</feature>
<reference evidence="3 4" key="1">
    <citation type="journal article" date="2007" name="Genome Res.">
        <title>Genome characteristics of facultatively symbiotic Frankia sp. strains reflect host range and host plant biogeography.</title>
        <authorList>
            <person name="Normand P."/>
            <person name="Lapierre P."/>
            <person name="Tisa L.S."/>
            <person name="Gogarten J.P."/>
            <person name="Alloisio N."/>
            <person name="Bagnarol E."/>
            <person name="Bassi C.A."/>
            <person name="Berry A.M."/>
            <person name="Bickhart D.M."/>
            <person name="Choisne N."/>
            <person name="Couloux A."/>
            <person name="Cournoyer B."/>
            <person name="Cruveiller S."/>
            <person name="Daubin V."/>
            <person name="Demange N."/>
            <person name="Francino M.P."/>
            <person name="Goltsman E."/>
            <person name="Huang Y."/>
            <person name="Kopp O.R."/>
            <person name="Labarre L."/>
            <person name="Lapidus A."/>
            <person name="Lavire C."/>
            <person name="Marechal J."/>
            <person name="Martinez M."/>
            <person name="Mastronunzio J.E."/>
            <person name="Mullin B.C."/>
            <person name="Niemann J."/>
            <person name="Pujic P."/>
            <person name="Rawnsley T."/>
            <person name="Rouy Z."/>
            <person name="Schenowitz C."/>
            <person name="Sellstedt A."/>
            <person name="Tavares F."/>
            <person name="Tomkins J.P."/>
            <person name="Vallenet D."/>
            <person name="Valverde C."/>
            <person name="Wall L.G."/>
            <person name="Wang Y."/>
            <person name="Medigue C."/>
            <person name="Benson D.R."/>
        </authorList>
    </citation>
    <scope>NUCLEOTIDE SEQUENCE [LARGE SCALE GENOMIC DNA]</scope>
    <source>
        <strain evidence="4">DSM 45986 / CECT 9034 / ACN14a</strain>
    </source>
</reference>
<dbReference type="eggNOG" id="COG0685">
    <property type="taxonomic scope" value="Bacteria"/>
</dbReference>
<keyword evidence="4" id="KW-1185">Reference proteome</keyword>
<name>Q0RHY2_FRAAA</name>
<dbReference type="InterPro" id="IPR029041">
    <property type="entry name" value="FAD-linked_oxidoreductase-like"/>
</dbReference>
<evidence type="ECO:0000256" key="1">
    <source>
        <dbReference type="ARBA" id="ARBA00023002"/>
    </source>
</evidence>
<dbReference type="STRING" id="326424.FRAAL4249"/>
<dbReference type="EMBL" id="CT573213">
    <property type="protein sequence ID" value="CAJ62891.1"/>
    <property type="molecule type" value="Genomic_DNA"/>
</dbReference>
<dbReference type="Gene3D" id="3.20.20.220">
    <property type="match status" value="1"/>
</dbReference>
<protein>
    <recommendedName>
        <fullName evidence="5">Methylenetetrahydrofolate reductase (NAD(P)H)</fullName>
    </recommendedName>
</protein>
<evidence type="ECO:0008006" key="5">
    <source>
        <dbReference type="Google" id="ProtNLM"/>
    </source>
</evidence>
<dbReference type="GO" id="GO:0016491">
    <property type="term" value="F:oxidoreductase activity"/>
    <property type="evidence" value="ECO:0007669"/>
    <property type="project" value="UniProtKB-KW"/>
</dbReference>
<dbReference type="Proteomes" id="UP000000657">
    <property type="component" value="Chromosome"/>
</dbReference>
<gene>
    <name evidence="3" type="ordered locus">FRAAL4249</name>
</gene>